<evidence type="ECO:0000313" key="1">
    <source>
        <dbReference type="EMBL" id="KRZ65733.1"/>
    </source>
</evidence>
<gene>
    <name evidence="1" type="ORF">T10_4849</name>
</gene>
<sequence length="105" mass="11956">MVMSVKILQMCNCASTWSKSTCGCDIQIVESFSVTAFWHCEFETVIEEMGGTNRFKYTVLGEQIGHTALIIMSRKSFCYLLPRKFECFSTAFEAQFDEGHSSRVL</sequence>
<comment type="caution">
    <text evidence="1">The sequence shown here is derived from an EMBL/GenBank/DDBJ whole genome shotgun (WGS) entry which is preliminary data.</text>
</comment>
<keyword evidence="2" id="KW-1185">Reference proteome</keyword>
<dbReference type="EMBL" id="JYDO01000303">
    <property type="protein sequence ID" value="KRZ65733.1"/>
    <property type="molecule type" value="Genomic_DNA"/>
</dbReference>
<name>A0A0V1M1V9_9BILA</name>
<dbReference type="Proteomes" id="UP000054843">
    <property type="component" value="Unassembled WGS sequence"/>
</dbReference>
<organism evidence="1 2">
    <name type="scientific">Trichinella papuae</name>
    <dbReference type="NCBI Taxonomy" id="268474"/>
    <lineage>
        <taxon>Eukaryota</taxon>
        <taxon>Metazoa</taxon>
        <taxon>Ecdysozoa</taxon>
        <taxon>Nematoda</taxon>
        <taxon>Enoplea</taxon>
        <taxon>Dorylaimia</taxon>
        <taxon>Trichinellida</taxon>
        <taxon>Trichinellidae</taxon>
        <taxon>Trichinella</taxon>
    </lineage>
</organism>
<evidence type="ECO:0000313" key="2">
    <source>
        <dbReference type="Proteomes" id="UP000054843"/>
    </source>
</evidence>
<reference evidence="1 2" key="1">
    <citation type="submission" date="2015-01" db="EMBL/GenBank/DDBJ databases">
        <title>Evolution of Trichinella species and genotypes.</title>
        <authorList>
            <person name="Korhonen P.K."/>
            <person name="Edoardo P."/>
            <person name="Giuseppe L.R."/>
            <person name="Gasser R.B."/>
        </authorList>
    </citation>
    <scope>NUCLEOTIDE SEQUENCE [LARGE SCALE GENOMIC DNA]</scope>
    <source>
        <strain evidence="1">ISS1980</strain>
    </source>
</reference>
<accession>A0A0V1M1V9</accession>
<proteinExistence type="predicted"/>
<dbReference type="AlphaFoldDB" id="A0A0V1M1V9"/>
<protein>
    <submittedName>
        <fullName evidence="1">Uncharacterized protein</fullName>
    </submittedName>
</protein>